<gene>
    <name evidence="1" type="ORF">BofuT4_uP136950.1</name>
</gene>
<accession>G2YPV2</accession>
<proteinExistence type="predicted"/>
<reference evidence="2" key="1">
    <citation type="journal article" date="2011" name="PLoS Genet.">
        <title>Genomic analysis of the necrotrophic fungal pathogens Sclerotinia sclerotiorum and Botrytis cinerea.</title>
        <authorList>
            <person name="Amselem J."/>
            <person name="Cuomo C.A."/>
            <person name="van Kan J.A."/>
            <person name="Viaud M."/>
            <person name="Benito E.P."/>
            <person name="Couloux A."/>
            <person name="Coutinho P.M."/>
            <person name="de Vries R.P."/>
            <person name="Dyer P.S."/>
            <person name="Fillinger S."/>
            <person name="Fournier E."/>
            <person name="Gout L."/>
            <person name="Hahn M."/>
            <person name="Kohn L."/>
            <person name="Lapalu N."/>
            <person name="Plummer K.M."/>
            <person name="Pradier J.M."/>
            <person name="Quevillon E."/>
            <person name="Sharon A."/>
            <person name="Simon A."/>
            <person name="ten Have A."/>
            <person name="Tudzynski B."/>
            <person name="Tudzynski P."/>
            <person name="Wincker P."/>
            <person name="Andrew M."/>
            <person name="Anthouard V."/>
            <person name="Beever R.E."/>
            <person name="Beffa R."/>
            <person name="Benoit I."/>
            <person name="Bouzid O."/>
            <person name="Brault B."/>
            <person name="Chen Z."/>
            <person name="Choquer M."/>
            <person name="Collemare J."/>
            <person name="Cotton P."/>
            <person name="Danchin E.G."/>
            <person name="Da Silva C."/>
            <person name="Gautier A."/>
            <person name="Giraud C."/>
            <person name="Giraud T."/>
            <person name="Gonzalez C."/>
            <person name="Grossetete S."/>
            <person name="Guldener U."/>
            <person name="Henrissat B."/>
            <person name="Howlett B.J."/>
            <person name="Kodira C."/>
            <person name="Kretschmer M."/>
            <person name="Lappartient A."/>
            <person name="Leroch M."/>
            <person name="Levis C."/>
            <person name="Mauceli E."/>
            <person name="Neuveglise C."/>
            <person name="Oeser B."/>
            <person name="Pearson M."/>
            <person name="Poulain J."/>
            <person name="Poussereau N."/>
            <person name="Quesneville H."/>
            <person name="Rascle C."/>
            <person name="Schumacher J."/>
            <person name="Segurens B."/>
            <person name="Sexton A."/>
            <person name="Silva E."/>
            <person name="Sirven C."/>
            <person name="Soanes D.M."/>
            <person name="Talbot N.J."/>
            <person name="Templeton M."/>
            <person name="Yandava C."/>
            <person name="Yarden O."/>
            <person name="Zeng Q."/>
            <person name="Rollins J.A."/>
            <person name="Lebrun M.H."/>
            <person name="Dickman M."/>
        </authorList>
    </citation>
    <scope>NUCLEOTIDE SEQUENCE [LARGE SCALE GENOMIC DNA]</scope>
    <source>
        <strain evidence="2">T4</strain>
    </source>
</reference>
<dbReference type="HOGENOM" id="CLU_3124856_0_0_1"/>
<evidence type="ECO:0000313" key="1">
    <source>
        <dbReference type="EMBL" id="CCD53650.1"/>
    </source>
</evidence>
<protein>
    <submittedName>
        <fullName evidence="1">Uncharacterized protein</fullName>
    </submittedName>
</protein>
<dbReference type="InParanoid" id="G2YPV2"/>
<dbReference type="Proteomes" id="UP000008177">
    <property type="component" value="Unplaced contigs"/>
</dbReference>
<sequence>MSYSNITQFLVSPQSPPRIFLSCLENFNSTVSARMSHACWLAASPGMSME</sequence>
<name>G2YPV2_BOTF4</name>
<organism evidence="1 2">
    <name type="scientific">Botryotinia fuckeliana (strain T4)</name>
    <name type="common">Noble rot fungus</name>
    <name type="synonym">Botrytis cinerea</name>
    <dbReference type="NCBI Taxonomy" id="999810"/>
    <lineage>
        <taxon>Eukaryota</taxon>
        <taxon>Fungi</taxon>
        <taxon>Dikarya</taxon>
        <taxon>Ascomycota</taxon>
        <taxon>Pezizomycotina</taxon>
        <taxon>Leotiomycetes</taxon>
        <taxon>Helotiales</taxon>
        <taxon>Sclerotiniaceae</taxon>
        <taxon>Botrytis</taxon>
    </lineage>
</organism>
<dbReference type="AlphaFoldDB" id="G2YPV2"/>
<dbReference type="EMBL" id="FQ790347">
    <property type="protein sequence ID" value="CCD53650.1"/>
    <property type="molecule type" value="Genomic_DNA"/>
</dbReference>
<evidence type="ECO:0000313" key="2">
    <source>
        <dbReference type="Proteomes" id="UP000008177"/>
    </source>
</evidence>